<comment type="subcellular location">
    <subcellularLocation>
        <location evidence="1">Endomembrane system</location>
        <topology evidence="1">Peripheral membrane protein</topology>
    </subcellularLocation>
</comment>
<keyword evidence="6" id="KW-0139">CF(1)</keyword>
<organism evidence="8 9">
    <name type="scientific">Candidatus Niyogibacteria bacterium CG10_big_fil_rev_8_21_14_0_10_42_19</name>
    <dbReference type="NCBI Taxonomy" id="1974725"/>
    <lineage>
        <taxon>Bacteria</taxon>
        <taxon>Candidatus Niyogiibacteriota</taxon>
    </lineage>
</organism>
<dbReference type="GO" id="GO:0012505">
    <property type="term" value="C:endomembrane system"/>
    <property type="evidence" value="ECO:0007669"/>
    <property type="project" value="UniProtKB-SubCell"/>
</dbReference>
<dbReference type="InterPro" id="IPR036771">
    <property type="entry name" value="ATPsynth_dsu/esu_N"/>
</dbReference>
<name>A0A2H0TEU7_9BACT</name>
<keyword evidence="4" id="KW-0406">Ion transport</keyword>
<gene>
    <name evidence="8" type="ORF">COU46_03395</name>
</gene>
<dbReference type="GO" id="GO:0046933">
    <property type="term" value="F:proton-transporting ATP synthase activity, rotational mechanism"/>
    <property type="evidence" value="ECO:0007669"/>
    <property type="project" value="InterPro"/>
</dbReference>
<dbReference type="InterPro" id="IPR001469">
    <property type="entry name" value="ATP_synth_F1_dsu/esu"/>
</dbReference>
<keyword evidence="3" id="KW-0813">Transport</keyword>
<dbReference type="CDD" id="cd12152">
    <property type="entry name" value="F1-ATPase_delta"/>
    <property type="match status" value="1"/>
</dbReference>
<accession>A0A2H0TEU7</accession>
<dbReference type="EMBL" id="PFCN01000037">
    <property type="protein sequence ID" value="PIR70088.1"/>
    <property type="molecule type" value="Genomic_DNA"/>
</dbReference>
<comment type="similarity">
    <text evidence="2">Belongs to the ATPase epsilon chain family.</text>
</comment>
<evidence type="ECO:0000256" key="6">
    <source>
        <dbReference type="ARBA" id="ARBA00023196"/>
    </source>
</evidence>
<evidence type="ECO:0000256" key="1">
    <source>
        <dbReference type="ARBA" id="ARBA00004184"/>
    </source>
</evidence>
<comment type="caution">
    <text evidence="8">The sequence shown here is derived from an EMBL/GenBank/DDBJ whole genome shotgun (WGS) entry which is preliminary data.</text>
</comment>
<sequence>MTINIYSLKEILFKGSGESVNVKSAEGELTILKNHIPLICGLEKGNLKIIDNNGKTHIIPISSGFLEVNPKEINILCQQ</sequence>
<reference evidence="9" key="1">
    <citation type="submission" date="2017-09" db="EMBL/GenBank/DDBJ databases">
        <title>Depth-based differentiation of microbial function through sediment-hosted aquifers and enrichment of novel symbionts in the deep terrestrial subsurface.</title>
        <authorList>
            <person name="Probst A.J."/>
            <person name="Ladd B."/>
            <person name="Jarett J.K."/>
            <person name="Geller-Mcgrath D.E."/>
            <person name="Sieber C.M.K."/>
            <person name="Emerson J.B."/>
            <person name="Anantharaman K."/>
            <person name="Thomas B.C."/>
            <person name="Malmstrom R."/>
            <person name="Stieglmeier M."/>
            <person name="Klingl A."/>
            <person name="Woyke T."/>
            <person name="Ryan C.M."/>
            <person name="Banfield J.F."/>
        </authorList>
    </citation>
    <scope>NUCLEOTIDE SEQUENCE [LARGE SCALE GENOMIC DNA]</scope>
</reference>
<dbReference type="Pfam" id="PF02823">
    <property type="entry name" value="ATP-synt_DE_N"/>
    <property type="match status" value="1"/>
</dbReference>
<dbReference type="Proteomes" id="UP000229383">
    <property type="component" value="Unassembled WGS sequence"/>
</dbReference>
<dbReference type="Gene3D" id="2.60.15.10">
    <property type="entry name" value="F0F1 ATP synthase delta/epsilon subunit, N-terminal"/>
    <property type="match status" value="1"/>
</dbReference>
<evidence type="ECO:0000256" key="4">
    <source>
        <dbReference type="ARBA" id="ARBA00023065"/>
    </source>
</evidence>
<keyword evidence="6" id="KW-0066">ATP synthesis</keyword>
<evidence type="ECO:0000313" key="8">
    <source>
        <dbReference type="EMBL" id="PIR70088.1"/>
    </source>
</evidence>
<feature type="domain" description="ATP synthase F1 complex delta/epsilon subunit N-terminal" evidence="7">
    <location>
        <begin position="1"/>
        <end position="78"/>
    </location>
</feature>
<proteinExistence type="inferred from homology"/>
<dbReference type="GO" id="GO:0045259">
    <property type="term" value="C:proton-transporting ATP synthase complex"/>
    <property type="evidence" value="ECO:0007669"/>
    <property type="project" value="UniProtKB-KW"/>
</dbReference>
<evidence type="ECO:0000256" key="2">
    <source>
        <dbReference type="ARBA" id="ARBA00005712"/>
    </source>
</evidence>
<keyword evidence="5" id="KW-0472">Membrane</keyword>
<dbReference type="InterPro" id="IPR020546">
    <property type="entry name" value="ATP_synth_F1_dsu/esu_N"/>
</dbReference>
<dbReference type="AlphaFoldDB" id="A0A2H0TEU7"/>
<protein>
    <recommendedName>
        <fullName evidence="7">ATP synthase F1 complex delta/epsilon subunit N-terminal domain-containing protein</fullName>
    </recommendedName>
</protein>
<evidence type="ECO:0000313" key="9">
    <source>
        <dbReference type="Proteomes" id="UP000229383"/>
    </source>
</evidence>
<evidence type="ECO:0000256" key="3">
    <source>
        <dbReference type="ARBA" id="ARBA00022448"/>
    </source>
</evidence>
<evidence type="ECO:0000256" key="5">
    <source>
        <dbReference type="ARBA" id="ARBA00023136"/>
    </source>
</evidence>
<dbReference type="SUPFAM" id="SSF51344">
    <property type="entry name" value="Epsilon subunit of F1F0-ATP synthase N-terminal domain"/>
    <property type="match status" value="1"/>
</dbReference>
<evidence type="ECO:0000259" key="7">
    <source>
        <dbReference type="Pfam" id="PF02823"/>
    </source>
</evidence>